<evidence type="ECO:0000313" key="1">
    <source>
        <dbReference type="EMBL" id="KZN47052.1"/>
    </source>
</evidence>
<comment type="caution">
    <text evidence="1">The sequence shown here is derived from an EMBL/GenBank/DDBJ whole genome shotgun (WGS) entry which is preliminary data.</text>
</comment>
<dbReference type="AlphaFoldDB" id="A0A167BYV0"/>
<organism evidence="1 2">
    <name type="scientific">Pseudoalteromonas luteoviolacea NCIMB 1942</name>
    <dbReference type="NCBI Taxonomy" id="1365253"/>
    <lineage>
        <taxon>Bacteria</taxon>
        <taxon>Pseudomonadati</taxon>
        <taxon>Pseudomonadota</taxon>
        <taxon>Gammaproteobacteria</taxon>
        <taxon>Alteromonadales</taxon>
        <taxon>Pseudoalteromonadaceae</taxon>
        <taxon>Pseudoalteromonas</taxon>
    </lineage>
</organism>
<dbReference type="EMBL" id="AUXT01000161">
    <property type="protein sequence ID" value="KZN47052.1"/>
    <property type="molecule type" value="Genomic_DNA"/>
</dbReference>
<evidence type="ECO:0000313" key="2">
    <source>
        <dbReference type="Proteomes" id="UP000076587"/>
    </source>
</evidence>
<sequence length="59" mass="6674">MCIFRCDRIEEIKPTANEFKIIPLSELKNARKLTKCEIGGICMTLHEQGFEIFDAAISG</sequence>
<dbReference type="PATRIC" id="fig|1365253.3.peg.2679"/>
<reference evidence="1 2" key="1">
    <citation type="submission" date="2013-07" db="EMBL/GenBank/DDBJ databases">
        <title>Comparative Genomic and Metabolomic Analysis of Twelve Strains of Pseudoalteromonas luteoviolacea.</title>
        <authorList>
            <person name="Vynne N.G."/>
            <person name="Mansson M."/>
            <person name="Gram L."/>
        </authorList>
    </citation>
    <scope>NUCLEOTIDE SEQUENCE [LARGE SCALE GENOMIC DNA]</scope>
    <source>
        <strain evidence="1 2">NCIMB 1942</strain>
    </source>
</reference>
<name>A0A167BYV0_9GAMM</name>
<dbReference type="Proteomes" id="UP000076587">
    <property type="component" value="Unassembled WGS sequence"/>
</dbReference>
<proteinExistence type="predicted"/>
<gene>
    <name evidence="1" type="ORF">N482_02210</name>
</gene>
<protein>
    <submittedName>
        <fullName evidence="1">Uncharacterized protein</fullName>
    </submittedName>
</protein>
<accession>A0A167BYV0</accession>